<gene>
    <name evidence="12" type="ORF">IRJ18_09370</name>
</gene>
<evidence type="ECO:0000256" key="1">
    <source>
        <dbReference type="ARBA" id="ARBA00001946"/>
    </source>
</evidence>
<evidence type="ECO:0000256" key="7">
    <source>
        <dbReference type="ARBA" id="ARBA00022827"/>
    </source>
</evidence>
<organism evidence="12 13">
    <name type="scientific">Mucilaginibacter boryungensis</name>
    <dbReference type="NCBI Taxonomy" id="768480"/>
    <lineage>
        <taxon>Bacteria</taxon>
        <taxon>Pseudomonadati</taxon>
        <taxon>Bacteroidota</taxon>
        <taxon>Sphingobacteriia</taxon>
        <taxon>Sphingobacteriales</taxon>
        <taxon>Sphingobacteriaceae</taxon>
        <taxon>Mucilaginibacter</taxon>
    </lineage>
</organism>
<evidence type="ECO:0000256" key="4">
    <source>
        <dbReference type="ARBA" id="ARBA00022630"/>
    </source>
</evidence>
<comment type="catalytic activity">
    <reaction evidence="10 11">
        <text>L-threonyl-[protein] + FAD = FMN-L-threonyl-[protein] + AMP + H(+)</text>
        <dbReference type="Rhea" id="RHEA:36847"/>
        <dbReference type="Rhea" id="RHEA-COMP:11060"/>
        <dbReference type="Rhea" id="RHEA-COMP:11061"/>
        <dbReference type="ChEBI" id="CHEBI:15378"/>
        <dbReference type="ChEBI" id="CHEBI:30013"/>
        <dbReference type="ChEBI" id="CHEBI:57692"/>
        <dbReference type="ChEBI" id="CHEBI:74257"/>
        <dbReference type="ChEBI" id="CHEBI:456215"/>
        <dbReference type="EC" id="2.7.1.180"/>
    </reaction>
</comment>
<evidence type="ECO:0000256" key="6">
    <source>
        <dbReference type="ARBA" id="ARBA00022723"/>
    </source>
</evidence>
<evidence type="ECO:0000256" key="9">
    <source>
        <dbReference type="ARBA" id="ARBA00031306"/>
    </source>
</evidence>
<dbReference type="PANTHER" id="PTHR30040:SF2">
    <property type="entry name" value="FAD:PROTEIN FMN TRANSFERASE"/>
    <property type="match status" value="1"/>
</dbReference>
<keyword evidence="4 11" id="KW-0285">Flavoprotein</keyword>
<evidence type="ECO:0000256" key="10">
    <source>
        <dbReference type="ARBA" id="ARBA00048540"/>
    </source>
</evidence>
<name>A0ABR9XGR1_9SPHI</name>
<dbReference type="InterPro" id="IPR003374">
    <property type="entry name" value="ApbE-like_sf"/>
</dbReference>
<dbReference type="Gene3D" id="3.10.520.10">
    <property type="entry name" value="ApbE-like domains"/>
    <property type="match status" value="1"/>
</dbReference>
<evidence type="ECO:0000256" key="2">
    <source>
        <dbReference type="ARBA" id="ARBA00011955"/>
    </source>
</evidence>
<evidence type="ECO:0000313" key="12">
    <source>
        <dbReference type="EMBL" id="MBE9666569.1"/>
    </source>
</evidence>
<keyword evidence="13" id="KW-1185">Reference proteome</keyword>
<comment type="similarity">
    <text evidence="11">Belongs to the ApbE family.</text>
</comment>
<evidence type="ECO:0000313" key="13">
    <source>
        <dbReference type="Proteomes" id="UP000632774"/>
    </source>
</evidence>
<evidence type="ECO:0000256" key="5">
    <source>
        <dbReference type="ARBA" id="ARBA00022679"/>
    </source>
</evidence>
<dbReference type="Pfam" id="PF02424">
    <property type="entry name" value="ApbE"/>
    <property type="match status" value="1"/>
</dbReference>
<dbReference type="SUPFAM" id="SSF143631">
    <property type="entry name" value="ApbE-like"/>
    <property type="match status" value="1"/>
</dbReference>
<comment type="caution">
    <text evidence="12">The sequence shown here is derived from an EMBL/GenBank/DDBJ whole genome shotgun (WGS) entry which is preliminary data.</text>
</comment>
<evidence type="ECO:0000256" key="8">
    <source>
        <dbReference type="ARBA" id="ARBA00022842"/>
    </source>
</evidence>
<dbReference type="GO" id="GO:0016740">
    <property type="term" value="F:transferase activity"/>
    <property type="evidence" value="ECO:0007669"/>
    <property type="project" value="UniProtKB-KW"/>
</dbReference>
<reference evidence="12 13" key="1">
    <citation type="submission" date="2020-10" db="EMBL/GenBank/DDBJ databases">
        <title>Mucilaginibacter mali sp. nov., isolated from rhizosphere soil of apple orchard.</title>
        <authorList>
            <person name="Lee J.-S."/>
            <person name="Kim H.S."/>
            <person name="Kim J.-S."/>
        </authorList>
    </citation>
    <scope>NUCLEOTIDE SEQUENCE [LARGE SCALE GENOMIC DNA]</scope>
    <source>
        <strain evidence="12 13">KCTC 23157</strain>
    </source>
</reference>
<dbReference type="EC" id="2.7.1.180" evidence="2 11"/>
<keyword evidence="5 11" id="KW-0808">Transferase</keyword>
<keyword evidence="6 11" id="KW-0479">Metal-binding</keyword>
<dbReference type="EMBL" id="JADFFM010000001">
    <property type="protein sequence ID" value="MBE9666569.1"/>
    <property type="molecule type" value="Genomic_DNA"/>
</dbReference>
<evidence type="ECO:0000256" key="3">
    <source>
        <dbReference type="ARBA" id="ARBA00016337"/>
    </source>
</evidence>
<dbReference type="InterPro" id="IPR024932">
    <property type="entry name" value="ApbE"/>
</dbReference>
<keyword evidence="7 11" id="KW-0274">FAD</keyword>
<protein>
    <recommendedName>
        <fullName evidence="3 11">FAD:protein FMN transferase</fullName>
        <ecNumber evidence="2 11">2.7.1.180</ecNumber>
    </recommendedName>
    <alternativeName>
        <fullName evidence="9 11">Flavin transferase</fullName>
    </alternativeName>
</protein>
<dbReference type="Proteomes" id="UP000632774">
    <property type="component" value="Unassembled WGS sequence"/>
</dbReference>
<comment type="cofactor">
    <cofactor evidence="1">
        <name>Mg(2+)</name>
        <dbReference type="ChEBI" id="CHEBI:18420"/>
    </cofactor>
</comment>
<dbReference type="PIRSF" id="PIRSF006268">
    <property type="entry name" value="ApbE"/>
    <property type="match status" value="1"/>
</dbReference>
<keyword evidence="8 11" id="KW-0460">Magnesium</keyword>
<accession>A0ABR9XGR1</accession>
<dbReference type="RefSeq" id="WP_194105919.1">
    <property type="nucleotide sequence ID" value="NZ_JADFFM010000001.1"/>
</dbReference>
<evidence type="ECO:0000256" key="11">
    <source>
        <dbReference type="PIRNR" id="PIRNR006268"/>
    </source>
</evidence>
<dbReference type="PANTHER" id="PTHR30040">
    <property type="entry name" value="THIAMINE BIOSYNTHESIS LIPOPROTEIN APBE"/>
    <property type="match status" value="1"/>
</dbReference>
<sequence length="338" mass="37221">MRLNGVYFLLLALGVFWCQAALAQVNLSKFHIEGFSQGTTYQLTYYAADSLITQKQTDSLLASLDRSVSLYLPSSLICKFNRSAKGITIDKHFKILVKKAMEINRNTMGLVDITVKPLVDAWGFGVKKPKAFPNANTVNRLLKIVGSDKIWLTGSFLHKKAPGVQIDLNGIAQGYAADLLAELCEKHKVYNYIAEIGGELRVKGKKPDGEPFRIGIEAIDDNDIDPAPLRKIIEPGDGAVTTSGNYRKHLKAGNKEISHIIDPKTGYPTQNEMISVTVYAKDGITADGYDNGFIAMGLKKTLEFLSERHELGAYIIYKKPNGAVADTVTTGFKSFIKQ</sequence>
<proteinExistence type="inferred from homology"/>